<reference evidence="3" key="1">
    <citation type="journal article" date="2021" name="PeerJ">
        <title>Extensive microbial diversity within the chicken gut microbiome revealed by metagenomics and culture.</title>
        <authorList>
            <person name="Gilroy R."/>
            <person name="Ravi A."/>
            <person name="Getino M."/>
            <person name="Pursley I."/>
            <person name="Horton D.L."/>
            <person name="Alikhan N.F."/>
            <person name="Baker D."/>
            <person name="Gharbi K."/>
            <person name="Hall N."/>
            <person name="Watson M."/>
            <person name="Adriaenssens E.M."/>
            <person name="Foster-Nyarko E."/>
            <person name="Jarju S."/>
            <person name="Secka A."/>
            <person name="Antonio M."/>
            <person name="Oren A."/>
            <person name="Chaudhuri R.R."/>
            <person name="La Ragione R."/>
            <person name="Hildebrand F."/>
            <person name="Pallen M.J."/>
        </authorList>
    </citation>
    <scope>NUCLEOTIDE SEQUENCE</scope>
    <source>
        <strain evidence="3">CHK189-11263</strain>
    </source>
</reference>
<gene>
    <name evidence="3" type="ORF">H9714_04335</name>
</gene>
<feature type="domain" description="Chitin-binding type-3" evidence="2">
    <location>
        <begin position="51"/>
        <end position="92"/>
    </location>
</feature>
<dbReference type="GO" id="GO:0005576">
    <property type="term" value="C:extracellular region"/>
    <property type="evidence" value="ECO:0007669"/>
    <property type="project" value="InterPro"/>
</dbReference>
<dbReference type="Gene3D" id="2.10.10.20">
    <property type="entry name" value="Carbohydrate-binding module superfamily 5/12"/>
    <property type="match status" value="2"/>
</dbReference>
<evidence type="ECO:0000256" key="1">
    <source>
        <dbReference type="ARBA" id="ARBA00022801"/>
    </source>
</evidence>
<name>A0A9D2MBT7_9FIRM</name>
<dbReference type="GO" id="GO:0004553">
    <property type="term" value="F:hydrolase activity, hydrolyzing O-glycosyl compounds"/>
    <property type="evidence" value="ECO:0007669"/>
    <property type="project" value="InterPro"/>
</dbReference>
<dbReference type="CDD" id="cd12214">
    <property type="entry name" value="ChiA1_BD"/>
    <property type="match status" value="1"/>
</dbReference>
<proteinExistence type="predicted"/>
<protein>
    <recommendedName>
        <fullName evidence="2">Chitin-binding type-3 domain-containing protein</fullName>
    </recommendedName>
</protein>
<reference evidence="3" key="2">
    <citation type="submission" date="2021-04" db="EMBL/GenBank/DDBJ databases">
        <authorList>
            <person name="Gilroy R."/>
        </authorList>
    </citation>
    <scope>NUCLEOTIDE SEQUENCE</scope>
    <source>
        <strain evidence="3">CHK189-11263</strain>
    </source>
</reference>
<dbReference type="Proteomes" id="UP000824208">
    <property type="component" value="Unassembled WGS sequence"/>
</dbReference>
<dbReference type="SUPFAM" id="SSF51055">
    <property type="entry name" value="Carbohydrate binding domain"/>
    <property type="match status" value="1"/>
</dbReference>
<dbReference type="InterPro" id="IPR003610">
    <property type="entry name" value="CBM5/12"/>
</dbReference>
<dbReference type="GO" id="GO:0005975">
    <property type="term" value="P:carbohydrate metabolic process"/>
    <property type="evidence" value="ECO:0007669"/>
    <property type="project" value="InterPro"/>
</dbReference>
<dbReference type="Pfam" id="PF02839">
    <property type="entry name" value="CBM_5_12"/>
    <property type="match status" value="1"/>
</dbReference>
<evidence type="ECO:0000259" key="2">
    <source>
        <dbReference type="Pfam" id="PF02839"/>
    </source>
</evidence>
<dbReference type="InterPro" id="IPR036573">
    <property type="entry name" value="CBM_sf_5/12"/>
</dbReference>
<dbReference type="AlphaFoldDB" id="A0A9D2MBT7"/>
<evidence type="ECO:0000313" key="3">
    <source>
        <dbReference type="EMBL" id="HJB56763.1"/>
    </source>
</evidence>
<keyword evidence="1" id="KW-0378">Hydrolase</keyword>
<dbReference type="EMBL" id="DWYC01000046">
    <property type="protein sequence ID" value="HJB56763.1"/>
    <property type="molecule type" value="Genomic_DNA"/>
</dbReference>
<organism evidence="3 4">
    <name type="scientific">Candidatus Flavonifractor intestinipullorum</name>
    <dbReference type="NCBI Taxonomy" id="2838587"/>
    <lineage>
        <taxon>Bacteria</taxon>
        <taxon>Bacillati</taxon>
        <taxon>Bacillota</taxon>
        <taxon>Clostridia</taxon>
        <taxon>Eubacteriales</taxon>
        <taxon>Oscillospiraceae</taxon>
        <taxon>Flavonifractor</taxon>
    </lineage>
</organism>
<sequence length="156" mass="17615">MRTERKQQGFLVYEMEWDDRVQQAMECLARMQAAALSDEAACRVGALFPRWEPGVEYQAGERIADGVGNLYRVVQGHTSQADWPIDATPALYTPLGLTEEEPDAVPEWVQPTGAHDAYQTGDRVRYEGVVYRSLVDHNVWVPGESDAWEAEDSTQR</sequence>
<accession>A0A9D2MBT7</accession>
<dbReference type="GO" id="GO:0030246">
    <property type="term" value="F:carbohydrate binding"/>
    <property type="evidence" value="ECO:0007669"/>
    <property type="project" value="InterPro"/>
</dbReference>
<comment type="caution">
    <text evidence="3">The sequence shown here is derived from an EMBL/GenBank/DDBJ whole genome shotgun (WGS) entry which is preliminary data.</text>
</comment>
<evidence type="ECO:0000313" key="4">
    <source>
        <dbReference type="Proteomes" id="UP000824208"/>
    </source>
</evidence>